<protein>
    <recommendedName>
        <fullName evidence="3">BIG2 domain-containing protein</fullName>
    </recommendedName>
</protein>
<accession>A0A6A7W7Z7</accession>
<gene>
    <name evidence="1" type="ORF">F7D20_01090</name>
</gene>
<dbReference type="Gene3D" id="2.60.40.1080">
    <property type="match status" value="1"/>
</dbReference>
<dbReference type="Proteomes" id="UP000384372">
    <property type="component" value="Unassembled WGS sequence"/>
</dbReference>
<evidence type="ECO:0008006" key="3">
    <source>
        <dbReference type="Google" id="ProtNLM"/>
    </source>
</evidence>
<reference evidence="1 2" key="1">
    <citation type="submission" date="2019-09" db="EMBL/GenBank/DDBJ databases">
        <title>Distinct polysaccharide growth profiles of human intestinal Prevotella copri isolates.</title>
        <authorList>
            <person name="Fehlner-Peach H."/>
            <person name="Magnabosco C."/>
            <person name="Raghavan V."/>
            <person name="Scher J.U."/>
            <person name="Tett A."/>
            <person name="Cox L.M."/>
            <person name="Gottsegen C."/>
            <person name="Watters A."/>
            <person name="Wiltshire- Gordon J.D."/>
            <person name="Segata N."/>
            <person name="Bonneau R."/>
            <person name="Littman D.R."/>
        </authorList>
    </citation>
    <scope>NUCLEOTIDE SEQUENCE [LARGE SCALE GENOMIC DNA]</scope>
    <source>
        <strain evidence="2">iAQ1173</strain>
    </source>
</reference>
<dbReference type="OrthoDB" id="1067798at2"/>
<organism evidence="1 2">
    <name type="scientific">Segatella copri</name>
    <dbReference type="NCBI Taxonomy" id="165179"/>
    <lineage>
        <taxon>Bacteria</taxon>
        <taxon>Pseudomonadati</taxon>
        <taxon>Bacteroidota</taxon>
        <taxon>Bacteroidia</taxon>
        <taxon>Bacteroidales</taxon>
        <taxon>Prevotellaceae</taxon>
        <taxon>Segatella</taxon>
    </lineage>
</organism>
<keyword evidence="2" id="KW-1185">Reference proteome</keyword>
<proteinExistence type="predicted"/>
<evidence type="ECO:0000313" key="1">
    <source>
        <dbReference type="EMBL" id="MQP10583.1"/>
    </source>
</evidence>
<dbReference type="AlphaFoldDB" id="A0A6A7W7Z7"/>
<comment type="caution">
    <text evidence="1">The sequence shown here is derived from an EMBL/GenBank/DDBJ whole genome shotgun (WGS) entry which is preliminary data.</text>
</comment>
<dbReference type="EMBL" id="VZAD01000013">
    <property type="protein sequence ID" value="MQP10583.1"/>
    <property type="molecule type" value="Genomic_DNA"/>
</dbReference>
<name>A0A6A7W7Z7_9BACT</name>
<sequence>MTPNLRLQIKEDFQKSKRTGFYTTASSKVAKKITISLASDHSANTTLQVYGSNTAYTSAEDIFDSEKCGTLLGEITKTKTDAIILSDAQSYKFIAVRAKGGAALINSISIEWASVSAEKTQTKLTFPKDSYSFSTTDDLSSFTGQTPTLKAGESELTGKTITYSKTGDDIFTSFDASTGTLALNGKAGTATVTASFSGDETYAASSASYTITVQDNRATPTFTFGKESYTFDLGATVAPFTNQLTAPEGVTVVYSSNSEIATVNETTGEVNVNTATVGKATITATFAGNETYAPATVSYTIEVKKPMLPPTFDFTQSENDYGSGATPGENYIETSTWTSGKVKMVTSKGNSQGFRWWQKTDGTVLRSYDGCSLTISVNKGLLINSIEFDGVISGFAADKGTLKSEKWTGSAQTVTFSFSAKKDIKSITVTYEKDATFTLETLTTAASGFATYAADYDVNYSALGLTTYTIALDEANNKVSYNRFEGVVPAGKAVLVQGTASTSYELTPAEGAADETFTTDLKASDGTFEAKDDKVYAFGTLNGKSGFKLVNNGVVIPAKKGYLQLTGTTAAKPTFFAFDGIGTGISHIEADAALENAAMYNLAGQRVDKSYKGVVIVNGKKMLRK</sequence>
<dbReference type="RefSeq" id="WP_158462416.1">
    <property type="nucleotide sequence ID" value="NZ_VZAD01000013.1"/>
</dbReference>
<evidence type="ECO:0000313" key="2">
    <source>
        <dbReference type="Proteomes" id="UP000384372"/>
    </source>
</evidence>